<reference evidence="3 4" key="1">
    <citation type="submission" date="2018-11" db="EMBL/GenBank/DDBJ databases">
        <authorList>
            <person name="Li F."/>
        </authorList>
    </citation>
    <scope>NUCLEOTIDE SEQUENCE [LARGE SCALE GENOMIC DNA]</scope>
    <source>
        <strain evidence="3 4">Gsoil 097</strain>
    </source>
</reference>
<name>A0A3N0CFH9_9ACTN</name>
<evidence type="ECO:0000256" key="1">
    <source>
        <dbReference type="SAM" id="Phobius"/>
    </source>
</evidence>
<accession>A0A3N0CFH9</accession>
<sequence>MGNLRERLRLRAVLTAAAVLAAIAVVAAPFAAEQAVERVRFDDRLGTLPVEVSLCHNGYSTVDTGILGSVYWQRTGMFGFGACIRVTEPPEAGGTLSSYVDESFVRTNAELINDPDEIAAAYGHEFSRGFRREFLRTEALLVGVGLLVLVAVRRRTPPKDEDRIPWWGERIARRLAPWPVARIALWSVLLILLGTTASAVVATYSFKSWSGSNAVGTTYPLPAVAGLSFSSPQTREVAGQVQPFIEKNYDRLRERGKEYEDTATASFTTALAARRSELLPRGGERVVLAEADPQGSLVGTAVRTRLYPILVEALGKDAIVLRTISGDITSNGTVAEDAFVRKEARSSGDIPTVAAAGDHDSETTVDQLKEYGVEVPDLETITVGGLRVSVGNDPEFKTLFGGSVTNPSGVSEEELGERLRKAVDPDRAGIVVLHQADAAAAYLGLSSLNELSLGHETVPYDDGIPDVPPGTVDVGHSHRSIGPFVVWNTDTDDVTWTVVDRLGTSGGAENSPTFNRFSTPFSTPLKPIDVRLQYFDEATGLQTGYATISIDPAGKATISERTDVGLPLGDSTR</sequence>
<feature type="transmembrane region" description="Helical" evidence="1">
    <location>
        <begin position="134"/>
        <end position="152"/>
    </location>
</feature>
<evidence type="ECO:0000313" key="3">
    <source>
        <dbReference type="EMBL" id="RNL62198.1"/>
    </source>
</evidence>
<protein>
    <submittedName>
        <fullName evidence="3">Uncharacterized protein</fullName>
    </submittedName>
</protein>
<gene>
    <name evidence="3" type="ORF">EFK50_10420</name>
</gene>
<feature type="chain" id="PRO_5018133034" evidence="2">
    <location>
        <begin position="28"/>
        <end position="573"/>
    </location>
</feature>
<keyword evidence="1" id="KW-1133">Transmembrane helix</keyword>
<keyword evidence="1" id="KW-0812">Transmembrane</keyword>
<dbReference type="SUPFAM" id="SSF56300">
    <property type="entry name" value="Metallo-dependent phosphatases"/>
    <property type="match status" value="1"/>
</dbReference>
<organism evidence="3 4">
    <name type="scientific">Nocardioides marmoriginsengisoli</name>
    <dbReference type="NCBI Taxonomy" id="661483"/>
    <lineage>
        <taxon>Bacteria</taxon>
        <taxon>Bacillati</taxon>
        <taxon>Actinomycetota</taxon>
        <taxon>Actinomycetes</taxon>
        <taxon>Propionibacteriales</taxon>
        <taxon>Nocardioidaceae</taxon>
        <taxon>Nocardioides</taxon>
    </lineage>
</organism>
<keyword evidence="1" id="KW-0472">Membrane</keyword>
<comment type="caution">
    <text evidence="3">The sequence shown here is derived from an EMBL/GenBank/DDBJ whole genome shotgun (WGS) entry which is preliminary data.</text>
</comment>
<feature type="transmembrane region" description="Helical" evidence="1">
    <location>
        <begin position="183"/>
        <end position="206"/>
    </location>
</feature>
<dbReference type="InterPro" id="IPR029052">
    <property type="entry name" value="Metallo-depent_PP-like"/>
</dbReference>
<evidence type="ECO:0000313" key="4">
    <source>
        <dbReference type="Proteomes" id="UP000267128"/>
    </source>
</evidence>
<dbReference type="Proteomes" id="UP000267128">
    <property type="component" value="Unassembled WGS sequence"/>
</dbReference>
<feature type="signal peptide" evidence="2">
    <location>
        <begin position="1"/>
        <end position="27"/>
    </location>
</feature>
<keyword evidence="2" id="KW-0732">Signal</keyword>
<dbReference type="EMBL" id="RJSE01000007">
    <property type="protein sequence ID" value="RNL62198.1"/>
    <property type="molecule type" value="Genomic_DNA"/>
</dbReference>
<dbReference type="AlphaFoldDB" id="A0A3N0CFH9"/>
<keyword evidence="4" id="KW-1185">Reference proteome</keyword>
<proteinExistence type="predicted"/>
<evidence type="ECO:0000256" key="2">
    <source>
        <dbReference type="SAM" id="SignalP"/>
    </source>
</evidence>